<sequence>MVSPPPPSPPSPSLPSSKLGLKKWSSSRSNWLAYRKNSEKNDLPKPTGIKIDTRRKEIEWKVEKVKEKVTFKGLKKEVTIAPPKTKASSAYPPMSKAVPKNPFSVAPSAAVKPSGGFSFSAATTPAPAPAPAPAKASSAYPPMSKAAPKNPFSAQPKAAKPSSGFSFGSAPTPVSSSGFSFGGSKNPPAPKPASNDSDEIDWKEKITTFYTLHNPSKLSTLPSLLEKYKGKEATLYTSLQRKYAPKESINLYKRTTTDPIVVMKINNKPLKILLYQSTLPLHVENFLSLLPKYINCKFHRVIQGFMAQTGDFTKGDGTGGQSKWGKSFEDGDVFYSHAKEGMLSYANKGPNTNGSQFFITFKACRHLDGKHVVFGEVLEGDFMGIMKDDVIEMAERVGEENETKPATVAAFGGGFTFGTAPITPAPASKDSEFSFGTTATATAPAHTPALEPPNPLETKATTAWKAIAEDAS</sequence>
<dbReference type="PROSITE" id="PS00170">
    <property type="entry name" value="CSA_PPIASE_1"/>
    <property type="match status" value="1"/>
</dbReference>
<keyword evidence="7" id="KW-1185">Reference proteome</keyword>
<keyword evidence="2" id="KW-0697">Rotamase</keyword>
<dbReference type="SUPFAM" id="SSF50891">
    <property type="entry name" value="Cyclophilin-like"/>
    <property type="match status" value="1"/>
</dbReference>
<evidence type="ECO:0000256" key="1">
    <source>
        <dbReference type="ARBA" id="ARBA00013194"/>
    </source>
</evidence>
<protein>
    <recommendedName>
        <fullName evidence="1">peptidylprolyl isomerase</fullName>
        <ecNumber evidence="1">5.2.1.8</ecNumber>
    </recommendedName>
</protein>
<evidence type="ECO:0000313" key="6">
    <source>
        <dbReference type="EMBL" id="GMH76806.1"/>
    </source>
</evidence>
<evidence type="ECO:0000256" key="3">
    <source>
        <dbReference type="ARBA" id="ARBA00023235"/>
    </source>
</evidence>
<dbReference type="PANTHER" id="PTHR45625">
    <property type="entry name" value="PEPTIDYL-PROLYL CIS-TRANS ISOMERASE-RELATED"/>
    <property type="match status" value="1"/>
</dbReference>
<feature type="domain" description="PPIase cyclophilin-type" evidence="5">
    <location>
        <begin position="270"/>
        <end position="406"/>
    </location>
</feature>
<evidence type="ECO:0000313" key="7">
    <source>
        <dbReference type="Proteomes" id="UP001165122"/>
    </source>
</evidence>
<feature type="compositionally biased region" description="Low complexity" evidence="4">
    <location>
        <begin position="133"/>
        <end position="149"/>
    </location>
</feature>
<feature type="region of interest" description="Disordered" evidence="4">
    <location>
        <begin position="114"/>
        <end position="198"/>
    </location>
</feature>
<dbReference type="Proteomes" id="UP001165122">
    <property type="component" value="Unassembled WGS sequence"/>
</dbReference>
<accession>A0A9W7APJ5</accession>
<dbReference type="EMBL" id="BRXW01000781">
    <property type="protein sequence ID" value="GMH76806.1"/>
    <property type="molecule type" value="Genomic_DNA"/>
</dbReference>
<dbReference type="InterPro" id="IPR002130">
    <property type="entry name" value="Cyclophilin-type_PPIase_dom"/>
</dbReference>
<reference evidence="7" key="1">
    <citation type="journal article" date="2023" name="Commun. Biol.">
        <title>Genome analysis of Parmales, the sister group of diatoms, reveals the evolutionary specialization of diatoms from phago-mixotrophs to photoautotrophs.</title>
        <authorList>
            <person name="Ban H."/>
            <person name="Sato S."/>
            <person name="Yoshikawa S."/>
            <person name="Yamada K."/>
            <person name="Nakamura Y."/>
            <person name="Ichinomiya M."/>
            <person name="Sato N."/>
            <person name="Blanc-Mathieu R."/>
            <person name="Endo H."/>
            <person name="Kuwata A."/>
            <person name="Ogata H."/>
        </authorList>
    </citation>
    <scope>NUCLEOTIDE SEQUENCE [LARGE SCALE GENOMIC DNA]</scope>
    <source>
        <strain evidence="7">NIES 3700</strain>
    </source>
</reference>
<dbReference type="PROSITE" id="PS50072">
    <property type="entry name" value="CSA_PPIASE_2"/>
    <property type="match status" value="1"/>
</dbReference>
<dbReference type="InterPro" id="IPR029000">
    <property type="entry name" value="Cyclophilin-like_dom_sf"/>
</dbReference>
<dbReference type="AlphaFoldDB" id="A0A9W7APJ5"/>
<name>A0A9W7APJ5_9STRA</name>
<feature type="non-terminal residue" evidence="6">
    <location>
        <position position="1"/>
    </location>
</feature>
<dbReference type="InterPro" id="IPR044666">
    <property type="entry name" value="Cyclophilin_A-like"/>
</dbReference>
<feature type="region of interest" description="Disordered" evidence="4">
    <location>
        <begin position="1"/>
        <end position="21"/>
    </location>
</feature>
<evidence type="ECO:0000256" key="2">
    <source>
        <dbReference type="ARBA" id="ARBA00023110"/>
    </source>
</evidence>
<dbReference type="InterPro" id="IPR020892">
    <property type="entry name" value="Cyclophilin-type_PPIase_CS"/>
</dbReference>
<feature type="compositionally biased region" description="Low complexity" evidence="4">
    <location>
        <begin position="175"/>
        <end position="184"/>
    </location>
</feature>
<proteinExistence type="predicted"/>
<evidence type="ECO:0000256" key="4">
    <source>
        <dbReference type="SAM" id="MobiDB-lite"/>
    </source>
</evidence>
<feature type="compositionally biased region" description="Pro residues" evidence="4">
    <location>
        <begin position="1"/>
        <end position="13"/>
    </location>
</feature>
<dbReference type="PANTHER" id="PTHR45625:SF4">
    <property type="entry name" value="PEPTIDYLPROLYL ISOMERASE DOMAIN AND WD REPEAT-CONTAINING PROTEIN 1"/>
    <property type="match status" value="1"/>
</dbReference>
<dbReference type="EC" id="5.2.1.8" evidence="1"/>
<dbReference type="Gene3D" id="2.40.100.10">
    <property type="entry name" value="Cyclophilin-like"/>
    <property type="match status" value="1"/>
</dbReference>
<dbReference type="GO" id="GO:0003755">
    <property type="term" value="F:peptidyl-prolyl cis-trans isomerase activity"/>
    <property type="evidence" value="ECO:0007669"/>
    <property type="project" value="UniProtKB-KW"/>
</dbReference>
<gene>
    <name evidence="6" type="ORF">TrLO_g2668</name>
</gene>
<keyword evidence="3" id="KW-0413">Isomerase</keyword>
<dbReference type="GO" id="GO:0006457">
    <property type="term" value="P:protein folding"/>
    <property type="evidence" value="ECO:0007669"/>
    <property type="project" value="InterPro"/>
</dbReference>
<dbReference type="PRINTS" id="PR00153">
    <property type="entry name" value="CSAPPISMRASE"/>
</dbReference>
<evidence type="ECO:0000259" key="5">
    <source>
        <dbReference type="PROSITE" id="PS50072"/>
    </source>
</evidence>
<dbReference type="OrthoDB" id="277199at2759"/>
<organism evidence="6 7">
    <name type="scientific">Triparma laevis f. longispina</name>
    <dbReference type="NCBI Taxonomy" id="1714387"/>
    <lineage>
        <taxon>Eukaryota</taxon>
        <taxon>Sar</taxon>
        <taxon>Stramenopiles</taxon>
        <taxon>Ochrophyta</taxon>
        <taxon>Bolidophyceae</taxon>
        <taxon>Parmales</taxon>
        <taxon>Triparmaceae</taxon>
        <taxon>Triparma</taxon>
    </lineage>
</organism>
<dbReference type="Pfam" id="PF00160">
    <property type="entry name" value="Pro_isomerase"/>
    <property type="match status" value="1"/>
</dbReference>
<comment type="caution">
    <text evidence="6">The sequence shown here is derived from an EMBL/GenBank/DDBJ whole genome shotgun (WGS) entry which is preliminary data.</text>
</comment>